<dbReference type="GO" id="GO:0000196">
    <property type="term" value="P:cell integrity MAPK cascade"/>
    <property type="evidence" value="ECO:0007669"/>
    <property type="project" value="EnsemblFungi"/>
</dbReference>
<comment type="similarity">
    <text evidence="1">Belongs to the protein kinase superfamily. STE Ser/Thr protein kinase family. MAP kinase kinase kinase subfamily.</text>
</comment>
<protein>
    <recommendedName>
        <fullName evidence="2">mitogen-activated protein kinase kinase kinase</fullName>
        <ecNumber evidence="2">2.7.11.25</ecNumber>
    </recommendedName>
</protein>
<organism evidence="14 15">
    <name type="scientific">Candida tropicalis (strain ATCC MYA-3404 / T1)</name>
    <name type="common">Yeast</name>
    <dbReference type="NCBI Taxonomy" id="294747"/>
    <lineage>
        <taxon>Eukaryota</taxon>
        <taxon>Fungi</taxon>
        <taxon>Dikarya</taxon>
        <taxon>Ascomycota</taxon>
        <taxon>Saccharomycotina</taxon>
        <taxon>Pichiomycetes</taxon>
        <taxon>Debaryomycetaceae</taxon>
        <taxon>Candida/Lodderomyces clade</taxon>
        <taxon>Candida</taxon>
    </lineage>
</organism>
<feature type="region of interest" description="Disordered" evidence="11">
    <location>
        <begin position="132"/>
        <end position="151"/>
    </location>
</feature>
<dbReference type="InterPro" id="IPR013761">
    <property type="entry name" value="SAM/pointed_sf"/>
</dbReference>
<dbReference type="PANTHER" id="PTHR11584:SF369">
    <property type="entry name" value="MITOGEN-ACTIVATED PROTEIN KINASE KINASE KINASE 19-RELATED"/>
    <property type="match status" value="1"/>
</dbReference>
<dbReference type="GO" id="GO:0007124">
    <property type="term" value="P:pseudohyphal growth"/>
    <property type="evidence" value="ECO:0007669"/>
    <property type="project" value="EnsemblFungi"/>
</dbReference>
<dbReference type="RefSeq" id="XP_002546978.1">
    <property type="nucleotide sequence ID" value="XM_002546932.1"/>
</dbReference>
<evidence type="ECO:0000256" key="2">
    <source>
        <dbReference type="ARBA" id="ARBA00012406"/>
    </source>
</evidence>
<keyword evidence="3" id="KW-0723">Serine/threonine-protein kinase</keyword>
<dbReference type="SMART" id="SM01304">
    <property type="entry name" value="Ras_bdg_2"/>
    <property type="match status" value="1"/>
</dbReference>
<comment type="catalytic activity">
    <reaction evidence="8">
        <text>L-threonyl-[protein] + ATP = O-phospho-L-threonyl-[protein] + ADP + H(+)</text>
        <dbReference type="Rhea" id="RHEA:46608"/>
        <dbReference type="Rhea" id="RHEA-COMP:11060"/>
        <dbReference type="Rhea" id="RHEA-COMP:11605"/>
        <dbReference type="ChEBI" id="CHEBI:15378"/>
        <dbReference type="ChEBI" id="CHEBI:30013"/>
        <dbReference type="ChEBI" id="CHEBI:30616"/>
        <dbReference type="ChEBI" id="CHEBI:61977"/>
        <dbReference type="ChEBI" id="CHEBI:456216"/>
        <dbReference type="EC" id="2.7.11.25"/>
    </reaction>
</comment>
<dbReference type="HOGENOM" id="CLU_003051_0_1_1"/>
<dbReference type="PANTHER" id="PTHR11584">
    <property type="entry name" value="SERINE/THREONINE PROTEIN KINASE"/>
    <property type="match status" value="1"/>
</dbReference>
<evidence type="ECO:0000256" key="11">
    <source>
        <dbReference type="SAM" id="MobiDB-lite"/>
    </source>
</evidence>
<comment type="catalytic activity">
    <reaction evidence="9">
        <text>L-seryl-[protein] + ATP = O-phospho-L-seryl-[protein] + ADP + H(+)</text>
        <dbReference type="Rhea" id="RHEA:17989"/>
        <dbReference type="Rhea" id="RHEA-COMP:9863"/>
        <dbReference type="Rhea" id="RHEA-COMP:11604"/>
        <dbReference type="ChEBI" id="CHEBI:15378"/>
        <dbReference type="ChEBI" id="CHEBI:29999"/>
        <dbReference type="ChEBI" id="CHEBI:30616"/>
        <dbReference type="ChEBI" id="CHEBI:83421"/>
        <dbReference type="ChEBI" id="CHEBI:456216"/>
        <dbReference type="EC" id="2.7.11.25"/>
    </reaction>
</comment>
<evidence type="ECO:0000313" key="15">
    <source>
        <dbReference type="Proteomes" id="UP000002037"/>
    </source>
</evidence>
<dbReference type="GO" id="GO:0005524">
    <property type="term" value="F:ATP binding"/>
    <property type="evidence" value="ECO:0007669"/>
    <property type="project" value="UniProtKB-UniRule"/>
</dbReference>
<evidence type="ECO:0000256" key="10">
    <source>
        <dbReference type="PROSITE-ProRule" id="PRU10141"/>
    </source>
</evidence>
<dbReference type="GO" id="GO:0007232">
    <property type="term" value="P:osmosensory signaling pathway via Sho1 osmosensor"/>
    <property type="evidence" value="ECO:0007669"/>
    <property type="project" value="EnsemblFungi"/>
</dbReference>
<dbReference type="GO" id="GO:0038066">
    <property type="term" value="P:p38MAPK cascade"/>
    <property type="evidence" value="ECO:0007669"/>
    <property type="project" value="EnsemblFungi"/>
</dbReference>
<keyword evidence="4" id="KW-0808">Transferase</keyword>
<dbReference type="SMART" id="SM00220">
    <property type="entry name" value="S_TKc"/>
    <property type="match status" value="1"/>
</dbReference>
<dbReference type="SUPFAM" id="SSF56112">
    <property type="entry name" value="Protein kinase-like (PK-like)"/>
    <property type="match status" value="1"/>
</dbReference>
<dbReference type="PROSITE" id="PS50011">
    <property type="entry name" value="PROTEIN_KINASE_DOM"/>
    <property type="match status" value="1"/>
</dbReference>
<dbReference type="Pfam" id="PF07647">
    <property type="entry name" value="SAM_2"/>
    <property type="match status" value="1"/>
</dbReference>
<dbReference type="STRING" id="294747.C5M603"/>
<dbReference type="GO" id="GO:0042802">
    <property type="term" value="F:identical protein binding"/>
    <property type="evidence" value="ECO:0007669"/>
    <property type="project" value="EnsemblFungi"/>
</dbReference>
<keyword evidence="5 10" id="KW-0547">Nucleotide-binding</keyword>
<reference evidence="14 15" key="1">
    <citation type="journal article" date="2009" name="Nature">
        <title>Evolution of pathogenicity and sexual reproduction in eight Candida genomes.</title>
        <authorList>
            <person name="Butler G."/>
            <person name="Rasmussen M.D."/>
            <person name="Lin M.F."/>
            <person name="Santos M.A."/>
            <person name="Sakthikumar S."/>
            <person name="Munro C.A."/>
            <person name="Rheinbay E."/>
            <person name="Grabherr M."/>
            <person name="Forche A."/>
            <person name="Reedy J.L."/>
            <person name="Agrafioti I."/>
            <person name="Arnaud M.B."/>
            <person name="Bates S."/>
            <person name="Brown A.J."/>
            <person name="Brunke S."/>
            <person name="Costanzo M.C."/>
            <person name="Fitzpatrick D.A."/>
            <person name="de Groot P.W."/>
            <person name="Harris D."/>
            <person name="Hoyer L.L."/>
            <person name="Hube B."/>
            <person name="Klis F.M."/>
            <person name="Kodira C."/>
            <person name="Lennard N."/>
            <person name="Logue M.E."/>
            <person name="Martin R."/>
            <person name="Neiman A.M."/>
            <person name="Nikolaou E."/>
            <person name="Quail M.A."/>
            <person name="Quinn J."/>
            <person name="Santos M.C."/>
            <person name="Schmitzberger F.F."/>
            <person name="Sherlock G."/>
            <person name="Shah P."/>
            <person name="Silverstein K.A."/>
            <person name="Skrzypek M.S."/>
            <person name="Soll D."/>
            <person name="Staggs R."/>
            <person name="Stansfield I."/>
            <person name="Stumpf M.P."/>
            <person name="Sudbery P.E."/>
            <person name="Srikantha T."/>
            <person name="Zeng Q."/>
            <person name="Berman J."/>
            <person name="Berriman M."/>
            <person name="Heitman J."/>
            <person name="Gow N.A."/>
            <person name="Lorenz M.C."/>
            <person name="Birren B.W."/>
            <person name="Kellis M."/>
            <person name="Cuomo C.A."/>
        </authorList>
    </citation>
    <scope>NUCLEOTIDE SEQUENCE [LARGE SCALE GENOMIC DNA]</scope>
    <source>
        <strain evidence="15">ATCC MYA-3404 / T1</strain>
    </source>
</reference>
<evidence type="ECO:0000259" key="13">
    <source>
        <dbReference type="PROSITE" id="PS50105"/>
    </source>
</evidence>
<dbReference type="FunFam" id="3.30.200.20:FF:000387">
    <property type="entry name" value="Serine/threonine-protein kinase STE11"/>
    <property type="match status" value="1"/>
</dbReference>
<feature type="compositionally biased region" description="Acidic residues" evidence="11">
    <location>
        <begin position="516"/>
        <end position="525"/>
    </location>
</feature>
<dbReference type="PROSITE" id="PS00108">
    <property type="entry name" value="PROTEIN_KINASE_ST"/>
    <property type="match status" value="1"/>
</dbReference>
<feature type="region of interest" description="Disordered" evidence="11">
    <location>
        <begin position="511"/>
        <end position="551"/>
    </location>
</feature>
<dbReference type="Pfam" id="PF14847">
    <property type="entry name" value="Ras_bdg_2"/>
    <property type="match status" value="1"/>
</dbReference>
<dbReference type="GO" id="GO:0005737">
    <property type="term" value="C:cytoplasm"/>
    <property type="evidence" value="ECO:0007669"/>
    <property type="project" value="EnsemblFungi"/>
</dbReference>
<keyword evidence="7 10" id="KW-0067">ATP-binding</keyword>
<dbReference type="Gene3D" id="1.10.510.10">
    <property type="entry name" value="Transferase(Phosphotransferase) domain 1"/>
    <property type="match status" value="1"/>
</dbReference>
<evidence type="ECO:0000256" key="5">
    <source>
        <dbReference type="ARBA" id="ARBA00022741"/>
    </source>
</evidence>
<dbReference type="KEGG" id="ctp:CTRG_01284"/>
<dbReference type="InterPro" id="IPR001660">
    <property type="entry name" value="SAM"/>
</dbReference>
<dbReference type="SMART" id="SM00454">
    <property type="entry name" value="SAM"/>
    <property type="match status" value="1"/>
</dbReference>
<dbReference type="InterPro" id="IPR008271">
    <property type="entry name" value="Ser/Thr_kinase_AS"/>
</dbReference>
<gene>
    <name evidence="14" type="ORF">CTRG_01284</name>
</gene>
<dbReference type="GO" id="GO:0032093">
    <property type="term" value="F:SAM domain binding"/>
    <property type="evidence" value="ECO:0007669"/>
    <property type="project" value="EnsemblFungi"/>
</dbReference>
<feature type="domain" description="SAM" evidence="13">
    <location>
        <begin position="27"/>
        <end position="90"/>
    </location>
</feature>
<dbReference type="GeneID" id="8301009"/>
<dbReference type="InterPro" id="IPR017441">
    <property type="entry name" value="Protein_kinase_ATP_BS"/>
</dbReference>
<evidence type="ECO:0000256" key="6">
    <source>
        <dbReference type="ARBA" id="ARBA00022777"/>
    </source>
</evidence>
<dbReference type="GO" id="GO:0001402">
    <property type="term" value="P:signal transduction involved in filamentous growth"/>
    <property type="evidence" value="ECO:0007669"/>
    <property type="project" value="EnsemblFungi"/>
</dbReference>
<dbReference type="Gene3D" id="1.10.150.50">
    <property type="entry name" value="Transcription Factor, Ets-1"/>
    <property type="match status" value="1"/>
</dbReference>
<dbReference type="GO" id="GO:0001403">
    <property type="term" value="P:invasive growth in response to glucose limitation"/>
    <property type="evidence" value="ECO:0007669"/>
    <property type="project" value="EnsemblFungi"/>
</dbReference>
<feature type="binding site" evidence="10">
    <location>
        <position position="577"/>
    </location>
    <ligand>
        <name>ATP</name>
        <dbReference type="ChEBI" id="CHEBI:30616"/>
    </ligand>
</feature>
<dbReference type="FunFam" id="1.10.510.10:FF:000334">
    <property type="entry name" value="Serine/threonine-protein kinase STE11"/>
    <property type="match status" value="1"/>
</dbReference>
<dbReference type="EC" id="2.7.11.25" evidence="2"/>
<evidence type="ECO:0000256" key="7">
    <source>
        <dbReference type="ARBA" id="ARBA00022840"/>
    </source>
</evidence>
<evidence type="ECO:0000256" key="1">
    <source>
        <dbReference type="ARBA" id="ARBA00006529"/>
    </source>
</evidence>
<evidence type="ECO:0000259" key="12">
    <source>
        <dbReference type="PROSITE" id="PS50011"/>
    </source>
</evidence>
<keyword evidence="6" id="KW-0418">Kinase</keyword>
<dbReference type="InterPro" id="IPR000719">
    <property type="entry name" value="Prot_kinase_dom"/>
</dbReference>
<dbReference type="SUPFAM" id="SSF47769">
    <property type="entry name" value="SAM/Pointed domain"/>
    <property type="match status" value="1"/>
</dbReference>
<evidence type="ECO:0000313" key="14">
    <source>
        <dbReference type="EMBL" id="EER34423.1"/>
    </source>
</evidence>
<feature type="region of interest" description="Disordered" evidence="11">
    <location>
        <begin position="390"/>
        <end position="422"/>
    </location>
</feature>
<feature type="domain" description="Protein kinase" evidence="12">
    <location>
        <begin position="548"/>
        <end position="820"/>
    </location>
</feature>
<accession>C5M603</accession>
<dbReference type="PROSITE" id="PS50105">
    <property type="entry name" value="SAM_DOMAIN"/>
    <property type="match status" value="1"/>
</dbReference>
<dbReference type="CDD" id="cd09534">
    <property type="entry name" value="SAM_Ste11_fungal"/>
    <property type="match status" value="1"/>
</dbReference>
<dbReference type="PROSITE" id="PS00107">
    <property type="entry name" value="PROTEIN_KINASE_ATP"/>
    <property type="match status" value="1"/>
</dbReference>
<dbReference type="Gene3D" id="3.10.20.90">
    <property type="entry name" value="Phosphatidylinositol 3-kinase Catalytic Subunit, Chain A, domain 1"/>
    <property type="match status" value="1"/>
</dbReference>
<dbReference type="AlphaFoldDB" id="C5M603"/>
<evidence type="ECO:0000256" key="4">
    <source>
        <dbReference type="ARBA" id="ARBA00022679"/>
    </source>
</evidence>
<feature type="compositionally biased region" description="Low complexity" evidence="11">
    <location>
        <begin position="530"/>
        <end position="540"/>
    </location>
</feature>
<sequence>MADIITKNTSESVENINISSAHRIDRNDAKELKHWLAKINCQQHYSKFIEQGITMDLVPELDTNSLKELGIHKLGDRLRLEIAISNLKAEHLKQLINIDELYNKLNLKMSNSNITGSLVNLSNNNNSALDVSNSNEGTLTQSSQNNSSNNLPIGNIGNNNSGSVVGSLGGVTTKDANKTITFILQDGSIKRVNVTGCFNAQAIKRKVLKKLGFKSTDVQFDTYIHSSPHNAENILYGKTEPTVSYLYDVELMTICYSPERLEKHRIMLIPKNENPTPAAIETSKKIMSKYKKQINPSKTEVPEENNEFHTKDVKAHRSTLRNFFGQRPPSELISSNLAEYFPDTRQKDLEQTVRNSVRHSVRLSRRFNLPTGAFSASSFSVNKRQSILSNSTGFPSNRTMSISSGEQQIGGTSGGGGGGNGRRIQRTIGDVMVNSINAIDEAVNSSDTLSVFSKPSTSFNTQIPQPLNNHDARSIISSKSLAGGTALHRISIAANSNDNSAQNRLSTIELLNPSDSEGEDGDEYTDFVNSDSGGLSSSSGENGPPENWLKGARIGSGSFGTVYLGMNPFTGELMAVKQIPLVPETDANNNSNENLQKNSMQEQQREMMLLKELNHENIVRYFGSSTDENYLNIFLEYVPGGSVQTMLNSYGPFEEPLIRNFIRQVLIGLSYLHGEDIIHRDIKGANILIDIKGTVKIGDFGISKKVSTIDEEDEDFKKTGKRASLQGSVFWMAPEVVKQTTYTKKADIWSVGCLIVEMFTGRHPFPELSQMQALFKIGNHITPTIPEWCTIEAKEFLTKTFEINFEMRPDAIELLAEQFLNPLIMSKQ</sequence>
<evidence type="ECO:0000256" key="8">
    <source>
        <dbReference type="ARBA" id="ARBA00047559"/>
    </source>
</evidence>
<name>C5M603_CANTT</name>
<dbReference type="GO" id="GO:0071507">
    <property type="term" value="P:pheromone response MAPK cascade"/>
    <property type="evidence" value="ECO:0007669"/>
    <property type="project" value="EnsemblFungi"/>
</dbReference>
<dbReference type="EMBL" id="GG692396">
    <property type="protein sequence ID" value="EER34423.1"/>
    <property type="molecule type" value="Genomic_DNA"/>
</dbReference>
<evidence type="ECO:0000256" key="9">
    <source>
        <dbReference type="ARBA" id="ARBA00048329"/>
    </source>
</evidence>
<dbReference type="GO" id="GO:0071474">
    <property type="term" value="P:cellular hyperosmotic response"/>
    <property type="evidence" value="ECO:0007669"/>
    <property type="project" value="EnsemblFungi"/>
</dbReference>
<feature type="compositionally biased region" description="Low complexity" evidence="11">
    <location>
        <begin position="401"/>
        <end position="410"/>
    </location>
</feature>
<dbReference type="OrthoDB" id="266718at2759"/>
<dbReference type="InterPro" id="IPR029458">
    <property type="entry name" value="Ras-bd_By2"/>
</dbReference>
<dbReference type="VEuPathDB" id="FungiDB:CTRG_01284"/>
<keyword evidence="15" id="KW-1185">Reference proteome</keyword>
<dbReference type="GO" id="GO:0004709">
    <property type="term" value="F:MAP kinase kinase kinase activity"/>
    <property type="evidence" value="ECO:0007669"/>
    <property type="project" value="UniProtKB-EC"/>
</dbReference>
<feature type="compositionally biased region" description="Polar residues" evidence="11">
    <location>
        <begin position="390"/>
        <end position="400"/>
    </location>
</feature>
<dbReference type="eggNOG" id="KOG0198">
    <property type="taxonomic scope" value="Eukaryota"/>
</dbReference>
<dbReference type="InterPro" id="IPR011009">
    <property type="entry name" value="Kinase-like_dom_sf"/>
</dbReference>
<proteinExistence type="inferred from homology"/>
<dbReference type="Pfam" id="PF00069">
    <property type="entry name" value="Pkinase"/>
    <property type="match status" value="1"/>
</dbReference>
<evidence type="ECO:0000256" key="3">
    <source>
        <dbReference type="ARBA" id="ARBA00022527"/>
    </source>
</evidence>
<feature type="compositionally biased region" description="Gly residues" evidence="11">
    <location>
        <begin position="411"/>
        <end position="421"/>
    </location>
</feature>
<dbReference type="Proteomes" id="UP000002037">
    <property type="component" value="Unassembled WGS sequence"/>
</dbReference>